<proteinExistence type="predicted"/>
<reference evidence="3" key="1">
    <citation type="submission" date="2019-06" db="EMBL/GenBank/DDBJ databases">
        <authorList>
            <consortium name="Wellcome Sanger Institute Data Sharing"/>
        </authorList>
    </citation>
    <scope>NUCLEOTIDE SEQUENCE [LARGE SCALE GENOMIC DNA]</scope>
</reference>
<reference evidence="3" key="2">
    <citation type="submission" date="2025-08" db="UniProtKB">
        <authorList>
            <consortium name="Ensembl"/>
        </authorList>
    </citation>
    <scope>IDENTIFICATION</scope>
</reference>
<reference evidence="3" key="3">
    <citation type="submission" date="2025-09" db="UniProtKB">
        <authorList>
            <consortium name="Ensembl"/>
        </authorList>
    </citation>
    <scope>IDENTIFICATION</scope>
</reference>
<evidence type="ECO:0000256" key="2">
    <source>
        <dbReference type="SAM" id="SignalP"/>
    </source>
</evidence>
<keyword evidence="1" id="KW-0812">Transmembrane</keyword>
<dbReference type="InterPro" id="IPR038765">
    <property type="entry name" value="Papain-like_cys_pep_sf"/>
</dbReference>
<accession>A0A672H7W3</accession>
<dbReference type="Proteomes" id="UP000472267">
    <property type="component" value="Chromosome 13"/>
</dbReference>
<dbReference type="AlphaFoldDB" id="A0A672H7W3"/>
<evidence type="ECO:0000313" key="4">
    <source>
        <dbReference type="Proteomes" id="UP000472267"/>
    </source>
</evidence>
<feature type="transmembrane region" description="Helical" evidence="1">
    <location>
        <begin position="168"/>
        <end position="190"/>
    </location>
</feature>
<dbReference type="SUPFAM" id="SSF54001">
    <property type="entry name" value="Cysteine proteinases"/>
    <property type="match status" value="1"/>
</dbReference>
<keyword evidence="4" id="KW-1185">Reference proteome</keyword>
<organism evidence="3 4">
    <name type="scientific">Salarias fasciatus</name>
    <name type="common">Jewelled blenny</name>
    <name type="synonym">Blennius fasciatus</name>
    <dbReference type="NCBI Taxonomy" id="181472"/>
    <lineage>
        <taxon>Eukaryota</taxon>
        <taxon>Metazoa</taxon>
        <taxon>Chordata</taxon>
        <taxon>Craniata</taxon>
        <taxon>Vertebrata</taxon>
        <taxon>Euteleostomi</taxon>
        <taxon>Actinopterygii</taxon>
        <taxon>Neopterygii</taxon>
        <taxon>Teleostei</taxon>
        <taxon>Neoteleostei</taxon>
        <taxon>Acanthomorphata</taxon>
        <taxon>Ovalentaria</taxon>
        <taxon>Blenniimorphae</taxon>
        <taxon>Blenniiformes</taxon>
        <taxon>Blennioidei</taxon>
        <taxon>Blenniidae</taxon>
        <taxon>Salariinae</taxon>
        <taxon>Salarias</taxon>
    </lineage>
</organism>
<protein>
    <submittedName>
        <fullName evidence="3">Si:dkey-13e3.1</fullName>
    </submittedName>
</protein>
<keyword evidence="1" id="KW-0472">Membrane</keyword>
<dbReference type="InParanoid" id="A0A672H7W3"/>
<keyword evidence="1" id="KW-1133">Transmembrane helix</keyword>
<keyword evidence="2" id="KW-0732">Signal</keyword>
<evidence type="ECO:0000313" key="3">
    <source>
        <dbReference type="Ensembl" id="ENSSFAP00005025155.1"/>
    </source>
</evidence>
<evidence type="ECO:0000256" key="1">
    <source>
        <dbReference type="SAM" id="Phobius"/>
    </source>
</evidence>
<sequence>MLCVFMSIIVYFLIVIHQLEYILDTEKPETELIVKTQKGCLTRGDFLTLGLNRQMESTIGNACFQIIEQIAHSKGQTIFVADLYVVPTWRSPLACDPLSGLPVRIDVHMRDAIVIPIWKPGHFLNLCQSINPGVWNEKTGLDIQGFPQQTYGQDCGIFMLMVKRDNEIVFIMSLKYVLTLIYSFVCSMPFTQFWTLHMISP</sequence>
<dbReference type="OMA" id="WRSPLAC"/>
<feature type="signal peptide" evidence="2">
    <location>
        <begin position="1"/>
        <end position="18"/>
    </location>
</feature>
<feature type="chain" id="PRO_5025545176" evidence="2">
    <location>
        <begin position="19"/>
        <end position="201"/>
    </location>
</feature>
<name>A0A672H7W3_SALFA</name>
<dbReference type="Ensembl" id="ENSSFAT00005026166.1">
    <property type="protein sequence ID" value="ENSSFAP00005025155.1"/>
    <property type="gene ID" value="ENSSFAG00005012956.1"/>
</dbReference>